<keyword evidence="3" id="KW-1185">Reference proteome</keyword>
<feature type="non-terminal residue" evidence="2">
    <location>
        <position position="1"/>
    </location>
</feature>
<feature type="compositionally biased region" description="Polar residues" evidence="1">
    <location>
        <begin position="15"/>
        <end position="26"/>
    </location>
</feature>
<feature type="non-terminal residue" evidence="2">
    <location>
        <position position="194"/>
    </location>
</feature>
<feature type="region of interest" description="Disordered" evidence="1">
    <location>
        <begin position="59"/>
        <end position="135"/>
    </location>
</feature>
<proteinExistence type="predicted"/>
<name>A0A9P5XMA9_9AGAR</name>
<reference evidence="2" key="1">
    <citation type="submission" date="2020-11" db="EMBL/GenBank/DDBJ databases">
        <authorList>
            <consortium name="DOE Joint Genome Institute"/>
            <person name="Ahrendt S."/>
            <person name="Riley R."/>
            <person name="Andreopoulos W."/>
            <person name="Labutti K."/>
            <person name="Pangilinan J."/>
            <person name="Ruiz-Duenas F.J."/>
            <person name="Barrasa J.M."/>
            <person name="Sanchez-Garcia M."/>
            <person name="Camarero S."/>
            <person name="Miyauchi S."/>
            <person name="Serrano A."/>
            <person name="Linde D."/>
            <person name="Babiker R."/>
            <person name="Drula E."/>
            <person name="Ayuso-Fernandez I."/>
            <person name="Pacheco R."/>
            <person name="Padilla G."/>
            <person name="Ferreira P."/>
            <person name="Barriuso J."/>
            <person name="Kellner H."/>
            <person name="Castanera R."/>
            <person name="Alfaro M."/>
            <person name="Ramirez L."/>
            <person name="Pisabarro A.G."/>
            <person name="Kuo A."/>
            <person name="Tritt A."/>
            <person name="Lipzen A."/>
            <person name="He G."/>
            <person name="Yan M."/>
            <person name="Ng V."/>
            <person name="Cullen D."/>
            <person name="Martin F."/>
            <person name="Rosso M.-N."/>
            <person name="Henrissat B."/>
            <person name="Hibbett D."/>
            <person name="Martinez A.T."/>
            <person name="Grigoriev I.V."/>
        </authorList>
    </citation>
    <scope>NUCLEOTIDE SEQUENCE</scope>
    <source>
        <strain evidence="2">MF-IS2</strain>
    </source>
</reference>
<gene>
    <name evidence="2" type="ORF">P691DRAFT_620735</name>
</gene>
<organism evidence="2 3">
    <name type="scientific">Macrolepiota fuliginosa MF-IS2</name>
    <dbReference type="NCBI Taxonomy" id="1400762"/>
    <lineage>
        <taxon>Eukaryota</taxon>
        <taxon>Fungi</taxon>
        <taxon>Dikarya</taxon>
        <taxon>Basidiomycota</taxon>
        <taxon>Agaricomycotina</taxon>
        <taxon>Agaricomycetes</taxon>
        <taxon>Agaricomycetidae</taxon>
        <taxon>Agaricales</taxon>
        <taxon>Agaricineae</taxon>
        <taxon>Agaricaceae</taxon>
        <taxon>Macrolepiota</taxon>
    </lineage>
</organism>
<dbReference type="EMBL" id="MU151065">
    <property type="protein sequence ID" value="KAF9452997.1"/>
    <property type="molecule type" value="Genomic_DNA"/>
</dbReference>
<dbReference type="AlphaFoldDB" id="A0A9P5XMA9"/>
<evidence type="ECO:0000256" key="1">
    <source>
        <dbReference type="SAM" id="MobiDB-lite"/>
    </source>
</evidence>
<evidence type="ECO:0000313" key="3">
    <source>
        <dbReference type="Proteomes" id="UP000807342"/>
    </source>
</evidence>
<evidence type="ECO:0000313" key="2">
    <source>
        <dbReference type="EMBL" id="KAF9452997.1"/>
    </source>
</evidence>
<accession>A0A9P5XMA9</accession>
<dbReference type="OrthoDB" id="3211926at2759"/>
<comment type="caution">
    <text evidence="2">The sequence shown here is derived from an EMBL/GenBank/DDBJ whole genome shotgun (WGS) entry which is preliminary data.</text>
</comment>
<feature type="region of interest" description="Disordered" evidence="1">
    <location>
        <begin position="1"/>
        <end position="39"/>
    </location>
</feature>
<dbReference type="Proteomes" id="UP000807342">
    <property type="component" value="Unassembled WGS sequence"/>
</dbReference>
<sequence length="194" mass="21455">GPLQDLPLDQFLHPPSTSKLASSTKRPISPGTPALYSPAKRRILNDEGLFSTKIPLSAATSTASSNKQHIKPPQHYHPTAARFASALAGPESPARKLDFGSPKNAGNKTPVRRSEEPDRQPPPFPEIEDLSRSRHRSLEVDEDYFAMSAPHLSSQPQRHLEFLAVARELHSPIDPQSEHYPGFIVYQDPHVLIP</sequence>
<protein>
    <submittedName>
        <fullName evidence="2">Uncharacterized protein</fullName>
    </submittedName>
</protein>